<evidence type="ECO:0000256" key="3">
    <source>
        <dbReference type="ARBA" id="ARBA00022741"/>
    </source>
</evidence>
<organism evidence="8 9">
    <name type="scientific">Candidatus Magasanikbacteria bacterium CG10_big_fil_rev_8_21_14_0_10_36_16</name>
    <dbReference type="NCBI Taxonomy" id="1974645"/>
    <lineage>
        <taxon>Bacteria</taxon>
        <taxon>Candidatus Magasanikiibacteriota</taxon>
    </lineage>
</organism>
<evidence type="ECO:0000313" key="8">
    <source>
        <dbReference type="EMBL" id="PIR78274.1"/>
    </source>
</evidence>
<dbReference type="UniPathway" id="UPA00588">
    <property type="reaction ID" value="UER00649"/>
</dbReference>
<comment type="function">
    <text evidence="5">Catalyzes the reversible transfer of the terminal phosphate group between ATP and AMP. Plays an important role in cellular energy homeostasis and in adenine nucleotide metabolism.</text>
</comment>
<evidence type="ECO:0000313" key="9">
    <source>
        <dbReference type="Proteomes" id="UP000230852"/>
    </source>
</evidence>
<feature type="binding site" evidence="5">
    <location>
        <position position="133"/>
    </location>
    <ligand>
        <name>ATP</name>
        <dbReference type="ChEBI" id="CHEBI:30616"/>
    </ligand>
</feature>
<dbReference type="PRINTS" id="PR00094">
    <property type="entry name" value="ADENYLTKNASE"/>
</dbReference>
<dbReference type="GO" id="GO:0005524">
    <property type="term" value="F:ATP binding"/>
    <property type="evidence" value="ECO:0007669"/>
    <property type="project" value="UniProtKB-UniRule"/>
</dbReference>
<proteinExistence type="inferred from homology"/>
<dbReference type="AlphaFoldDB" id="A0A2H0TYH7"/>
<feature type="binding site" evidence="5">
    <location>
        <begin position="12"/>
        <end position="17"/>
    </location>
    <ligand>
        <name>ATP</name>
        <dbReference type="ChEBI" id="CHEBI:30616"/>
    </ligand>
</feature>
<dbReference type="SUPFAM" id="SSF52540">
    <property type="entry name" value="P-loop containing nucleoside triphosphate hydrolases"/>
    <property type="match status" value="1"/>
</dbReference>
<dbReference type="InterPro" id="IPR027417">
    <property type="entry name" value="P-loop_NTPase"/>
</dbReference>
<protein>
    <recommendedName>
        <fullName evidence="5 7">Adenylate kinase</fullName>
        <shortName evidence="5">AK</shortName>
        <ecNumber evidence="5 7">2.7.4.3</ecNumber>
    </recommendedName>
    <alternativeName>
        <fullName evidence="5">ATP-AMP transphosphorylase</fullName>
    </alternativeName>
    <alternativeName>
        <fullName evidence="5">ATP:AMP phosphotransferase</fullName>
    </alternativeName>
    <alternativeName>
        <fullName evidence="5">Adenylate monophosphate kinase</fullName>
    </alternativeName>
</protein>
<sequence length="219" mass="24626">MKKIIILMGVPGSGKGTQARKLVQKFGFAHISTGDLLRALDADPNGDKEDKTKLAEMKAGRLVADDLIYKLAFAEIKKNLDIGKSVILDGAIRTVEQAKKYEEFFVSLNLGHEIIVIEIKLSDETSYNRLTKRKVCPACGFILPFSKENDLKIDCPECGEKLIVRKDDNPETIEKRIREQGNIAIEPILDYYREKGELFTVDGEEDIDNVDEEVVKLLL</sequence>
<feature type="binding site" evidence="5">
    <location>
        <position position="205"/>
    </location>
    <ligand>
        <name>ATP</name>
        <dbReference type="ChEBI" id="CHEBI:30616"/>
    </ligand>
</feature>
<dbReference type="GO" id="GO:0005737">
    <property type="term" value="C:cytoplasm"/>
    <property type="evidence" value="ECO:0007669"/>
    <property type="project" value="UniProtKB-SubCell"/>
</dbReference>
<comment type="subcellular location">
    <subcellularLocation>
        <location evidence="5 7">Cytoplasm</location>
    </subcellularLocation>
</comment>
<keyword evidence="1 5" id="KW-0808">Transferase</keyword>
<comment type="similarity">
    <text evidence="5 6">Belongs to the adenylate kinase family.</text>
</comment>
<dbReference type="GO" id="GO:0044209">
    <property type="term" value="P:AMP salvage"/>
    <property type="evidence" value="ECO:0007669"/>
    <property type="project" value="UniProtKB-UniRule"/>
</dbReference>
<dbReference type="EMBL" id="PFBU01000051">
    <property type="protein sequence ID" value="PIR78274.1"/>
    <property type="molecule type" value="Genomic_DNA"/>
</dbReference>
<feature type="binding site" evidence="5">
    <location>
        <begin position="61"/>
        <end position="63"/>
    </location>
    <ligand>
        <name>AMP</name>
        <dbReference type="ChEBI" id="CHEBI:456215"/>
    </ligand>
</feature>
<feature type="binding site" evidence="5">
    <location>
        <position position="33"/>
    </location>
    <ligand>
        <name>AMP</name>
        <dbReference type="ChEBI" id="CHEBI:456215"/>
    </ligand>
</feature>
<comment type="caution">
    <text evidence="8">The sequence shown here is derived from an EMBL/GenBank/DDBJ whole genome shotgun (WGS) entry which is preliminary data.</text>
</comment>
<name>A0A2H0TYH7_9BACT</name>
<dbReference type="InterPro" id="IPR000850">
    <property type="entry name" value="Adenylat/UMP-CMP_kin"/>
</dbReference>
<comment type="domain">
    <text evidence="5">Consists of three domains, a large central CORE domain and two small peripheral domains, NMPbind and LID, which undergo movements during catalysis. The LID domain closes over the site of phosphoryl transfer upon ATP binding. Assembling and dissambling the active center during each catalytic cycle provides an effective means to prevent ATP hydrolysis.</text>
</comment>
<feature type="binding site" evidence="5">
    <location>
        <position position="38"/>
    </location>
    <ligand>
        <name>AMP</name>
        <dbReference type="ChEBI" id="CHEBI:456215"/>
    </ligand>
</feature>
<keyword evidence="3 5" id="KW-0547">Nucleotide-binding</keyword>
<keyword evidence="2 5" id="KW-0545">Nucleotide biosynthesis</keyword>
<reference evidence="9" key="1">
    <citation type="submission" date="2017-09" db="EMBL/GenBank/DDBJ databases">
        <title>Depth-based differentiation of microbial function through sediment-hosted aquifers and enrichment of novel symbionts in the deep terrestrial subsurface.</title>
        <authorList>
            <person name="Probst A.J."/>
            <person name="Ladd B."/>
            <person name="Jarett J.K."/>
            <person name="Geller-Mcgrath D.E."/>
            <person name="Sieber C.M.K."/>
            <person name="Emerson J.B."/>
            <person name="Anantharaman K."/>
            <person name="Thomas B.C."/>
            <person name="Malmstrom R."/>
            <person name="Stieglmeier M."/>
            <person name="Klingl A."/>
            <person name="Woyke T."/>
            <person name="Ryan C.M."/>
            <person name="Banfield J.F."/>
        </authorList>
    </citation>
    <scope>NUCLEOTIDE SEQUENCE [LARGE SCALE GENOMIC DNA]</scope>
</reference>
<dbReference type="EC" id="2.7.4.3" evidence="5 7"/>
<dbReference type="GO" id="GO:0004017">
    <property type="term" value="F:AMP kinase activity"/>
    <property type="evidence" value="ECO:0007669"/>
    <property type="project" value="UniProtKB-UniRule"/>
</dbReference>
<dbReference type="Gene3D" id="3.40.50.300">
    <property type="entry name" value="P-loop containing nucleotide triphosphate hydrolases"/>
    <property type="match status" value="1"/>
</dbReference>
<evidence type="ECO:0000256" key="4">
    <source>
        <dbReference type="ARBA" id="ARBA00022777"/>
    </source>
</evidence>
<comment type="catalytic activity">
    <reaction evidence="5 7">
        <text>AMP + ATP = 2 ADP</text>
        <dbReference type="Rhea" id="RHEA:12973"/>
        <dbReference type="ChEBI" id="CHEBI:30616"/>
        <dbReference type="ChEBI" id="CHEBI:456215"/>
        <dbReference type="ChEBI" id="CHEBI:456216"/>
        <dbReference type="EC" id="2.7.4.3"/>
    </reaction>
</comment>
<gene>
    <name evidence="5" type="primary">adk</name>
    <name evidence="8" type="ORF">COU28_02475</name>
</gene>
<feature type="binding site" evidence="5">
    <location>
        <position position="165"/>
    </location>
    <ligand>
        <name>AMP</name>
        <dbReference type="ChEBI" id="CHEBI:456215"/>
    </ligand>
</feature>
<dbReference type="CDD" id="cd01428">
    <property type="entry name" value="ADK"/>
    <property type="match status" value="1"/>
</dbReference>
<accession>A0A2H0TYH7</accession>
<comment type="caution">
    <text evidence="5">Lacks conserved residue(s) required for the propagation of feature annotation.</text>
</comment>
<evidence type="ECO:0000256" key="5">
    <source>
        <dbReference type="HAMAP-Rule" id="MF_00235"/>
    </source>
</evidence>
<dbReference type="Proteomes" id="UP000230852">
    <property type="component" value="Unassembled WGS sequence"/>
</dbReference>
<comment type="pathway">
    <text evidence="5">Purine metabolism; AMP biosynthesis via salvage pathway; AMP from ADP: step 1/1.</text>
</comment>
<dbReference type="Pfam" id="PF00406">
    <property type="entry name" value="ADK"/>
    <property type="match status" value="1"/>
</dbReference>
<evidence type="ECO:0000256" key="1">
    <source>
        <dbReference type="ARBA" id="ARBA00022679"/>
    </source>
</evidence>
<evidence type="ECO:0000256" key="6">
    <source>
        <dbReference type="RuleBase" id="RU003330"/>
    </source>
</evidence>
<keyword evidence="5" id="KW-0963">Cytoplasm</keyword>
<keyword evidence="5 7" id="KW-0067">ATP-binding</keyword>
<feature type="binding site" evidence="5">
    <location>
        <position position="97"/>
    </location>
    <ligand>
        <name>AMP</name>
        <dbReference type="ChEBI" id="CHEBI:456215"/>
    </ligand>
</feature>
<comment type="subunit">
    <text evidence="5 7">Monomer.</text>
</comment>
<evidence type="ECO:0000256" key="7">
    <source>
        <dbReference type="RuleBase" id="RU003331"/>
    </source>
</evidence>
<dbReference type="HAMAP" id="MF_00235">
    <property type="entry name" value="Adenylate_kinase_Adk"/>
    <property type="match status" value="1"/>
</dbReference>
<dbReference type="PANTHER" id="PTHR23359">
    <property type="entry name" value="NUCLEOTIDE KINASE"/>
    <property type="match status" value="1"/>
</dbReference>
<feature type="binding site" evidence="5">
    <location>
        <position position="176"/>
    </location>
    <ligand>
        <name>AMP</name>
        <dbReference type="ChEBI" id="CHEBI:456215"/>
    </ligand>
</feature>
<keyword evidence="4 5" id="KW-0418">Kinase</keyword>
<evidence type="ECO:0000256" key="2">
    <source>
        <dbReference type="ARBA" id="ARBA00022727"/>
    </source>
</evidence>